<comment type="caution">
    <text evidence="8">The sequence shown here is derived from an EMBL/GenBank/DDBJ whole genome shotgun (WGS) entry which is preliminary data.</text>
</comment>
<evidence type="ECO:0000313" key="9">
    <source>
        <dbReference type="Proteomes" id="UP000494165"/>
    </source>
</evidence>
<name>A0A8S1DFZ1_9INSE</name>
<keyword evidence="5" id="KW-0949">S-adenosyl-L-methionine</keyword>
<evidence type="ECO:0000256" key="1">
    <source>
        <dbReference type="ARBA" id="ARBA00009258"/>
    </source>
</evidence>
<sequence length="166" mass="18510">MQKLGTYYLDVALRGSRGISTSPIRMNGKSNSLFLKSTRRKKSSHEWLQRQLHDPYVKWARVEQYRCRSAFKLLEIDDKHKILSPGMNVVDCGAAPGSWTQVLVKRCNPAINDPSQPAGSIISLDIQDFLPVEGAHILAKSDITAKETQDAVLNLLQSTGVFSLDN</sequence>
<dbReference type="OrthoDB" id="20105at2759"/>
<dbReference type="Gene3D" id="3.40.50.150">
    <property type="entry name" value="Vaccinia Virus protein VP39"/>
    <property type="match status" value="1"/>
</dbReference>
<dbReference type="InterPro" id="IPR050082">
    <property type="entry name" value="RNA_methyltr_RlmE"/>
</dbReference>
<evidence type="ECO:0000256" key="4">
    <source>
        <dbReference type="ARBA" id="ARBA00022679"/>
    </source>
</evidence>
<keyword evidence="4" id="KW-0808">Transferase</keyword>
<dbReference type="GO" id="GO:0008650">
    <property type="term" value="F:rRNA (uridine-2'-O-)-methyltransferase activity"/>
    <property type="evidence" value="ECO:0007669"/>
    <property type="project" value="TreeGrafter"/>
</dbReference>
<dbReference type="Pfam" id="PF01728">
    <property type="entry name" value="FtsJ"/>
    <property type="match status" value="1"/>
</dbReference>
<feature type="domain" description="Ribosomal RNA methyltransferase FtsJ" evidence="7">
    <location>
        <begin position="65"/>
        <end position="156"/>
    </location>
</feature>
<dbReference type="InterPro" id="IPR002877">
    <property type="entry name" value="RNA_MeTrfase_FtsJ_dom"/>
</dbReference>
<evidence type="ECO:0000256" key="6">
    <source>
        <dbReference type="ARBA" id="ARBA00041184"/>
    </source>
</evidence>
<keyword evidence="9" id="KW-1185">Reference proteome</keyword>
<dbReference type="GO" id="GO:0005739">
    <property type="term" value="C:mitochondrion"/>
    <property type="evidence" value="ECO:0007669"/>
    <property type="project" value="TreeGrafter"/>
</dbReference>
<keyword evidence="3" id="KW-0489">Methyltransferase</keyword>
<dbReference type="AlphaFoldDB" id="A0A8S1DFZ1"/>
<dbReference type="PANTHER" id="PTHR10920:SF18">
    <property type="entry name" value="RRNA METHYLTRANSFERASE 2, MITOCHONDRIAL"/>
    <property type="match status" value="1"/>
</dbReference>
<comment type="similarity">
    <text evidence="1">Belongs to the class I-like SAM-binding methyltransferase superfamily. RNA methyltransferase RlmE family.</text>
</comment>
<evidence type="ECO:0000256" key="2">
    <source>
        <dbReference type="ARBA" id="ARBA00022552"/>
    </source>
</evidence>
<dbReference type="EMBL" id="CADEPI010000187">
    <property type="protein sequence ID" value="CAB3379511.1"/>
    <property type="molecule type" value="Genomic_DNA"/>
</dbReference>
<reference evidence="8 9" key="1">
    <citation type="submission" date="2020-04" db="EMBL/GenBank/DDBJ databases">
        <authorList>
            <person name="Alioto T."/>
            <person name="Alioto T."/>
            <person name="Gomez Garrido J."/>
        </authorList>
    </citation>
    <scope>NUCLEOTIDE SEQUENCE [LARGE SCALE GENOMIC DNA]</scope>
</reference>
<dbReference type="InterPro" id="IPR029063">
    <property type="entry name" value="SAM-dependent_MTases_sf"/>
</dbReference>
<keyword evidence="2" id="KW-0698">rRNA processing</keyword>
<protein>
    <recommendedName>
        <fullName evidence="6">rRNA methyltransferase 2, mitochondrial</fullName>
    </recommendedName>
</protein>
<dbReference type="Proteomes" id="UP000494165">
    <property type="component" value="Unassembled WGS sequence"/>
</dbReference>
<dbReference type="PANTHER" id="PTHR10920">
    <property type="entry name" value="RIBOSOMAL RNA METHYLTRANSFERASE"/>
    <property type="match status" value="1"/>
</dbReference>
<evidence type="ECO:0000256" key="3">
    <source>
        <dbReference type="ARBA" id="ARBA00022603"/>
    </source>
</evidence>
<evidence type="ECO:0000313" key="8">
    <source>
        <dbReference type="EMBL" id="CAB3379511.1"/>
    </source>
</evidence>
<evidence type="ECO:0000259" key="7">
    <source>
        <dbReference type="Pfam" id="PF01728"/>
    </source>
</evidence>
<proteinExistence type="inferred from homology"/>
<accession>A0A8S1DFZ1</accession>
<gene>
    <name evidence="8" type="ORF">CLODIP_2_CD16087</name>
</gene>
<dbReference type="SUPFAM" id="SSF53335">
    <property type="entry name" value="S-adenosyl-L-methionine-dependent methyltransferases"/>
    <property type="match status" value="1"/>
</dbReference>
<organism evidence="8 9">
    <name type="scientific">Cloeon dipterum</name>
    <dbReference type="NCBI Taxonomy" id="197152"/>
    <lineage>
        <taxon>Eukaryota</taxon>
        <taxon>Metazoa</taxon>
        <taxon>Ecdysozoa</taxon>
        <taxon>Arthropoda</taxon>
        <taxon>Hexapoda</taxon>
        <taxon>Insecta</taxon>
        <taxon>Pterygota</taxon>
        <taxon>Palaeoptera</taxon>
        <taxon>Ephemeroptera</taxon>
        <taxon>Pisciforma</taxon>
        <taxon>Baetidae</taxon>
        <taxon>Cloeon</taxon>
    </lineage>
</organism>
<evidence type="ECO:0000256" key="5">
    <source>
        <dbReference type="ARBA" id="ARBA00022691"/>
    </source>
</evidence>